<proteinExistence type="predicted"/>
<evidence type="ECO:0000313" key="2">
    <source>
        <dbReference type="EMBL" id="QHT29796.1"/>
    </source>
</evidence>
<organism evidence="2">
    <name type="scientific">viral metagenome</name>
    <dbReference type="NCBI Taxonomy" id="1070528"/>
    <lineage>
        <taxon>unclassified sequences</taxon>
        <taxon>metagenomes</taxon>
        <taxon>organismal metagenomes</taxon>
    </lineage>
</organism>
<dbReference type="AlphaFoldDB" id="A0A6C0EKV7"/>
<name>A0A6C0EKV7_9ZZZZ</name>
<dbReference type="EMBL" id="MN738882">
    <property type="protein sequence ID" value="QHT29796.1"/>
    <property type="molecule type" value="Genomic_DNA"/>
</dbReference>
<evidence type="ECO:0000256" key="1">
    <source>
        <dbReference type="SAM" id="MobiDB-lite"/>
    </source>
</evidence>
<feature type="compositionally biased region" description="Low complexity" evidence="1">
    <location>
        <begin position="1"/>
        <end position="16"/>
    </location>
</feature>
<feature type="compositionally biased region" description="Basic residues" evidence="1">
    <location>
        <begin position="17"/>
        <end position="33"/>
    </location>
</feature>
<reference evidence="2" key="1">
    <citation type="journal article" date="2020" name="Nature">
        <title>Giant virus diversity and host interactions through global metagenomics.</title>
        <authorList>
            <person name="Schulz F."/>
            <person name="Roux S."/>
            <person name="Paez-Espino D."/>
            <person name="Jungbluth S."/>
            <person name="Walsh D.A."/>
            <person name="Denef V.J."/>
            <person name="McMahon K.D."/>
            <person name="Konstantinidis K.T."/>
            <person name="Eloe-Fadrosh E.A."/>
            <person name="Kyrpides N.C."/>
            <person name="Woyke T."/>
        </authorList>
    </citation>
    <scope>NUCLEOTIDE SEQUENCE</scope>
    <source>
        <strain evidence="2">GVMAG-M-3300009068-24</strain>
    </source>
</reference>
<feature type="region of interest" description="Disordered" evidence="1">
    <location>
        <begin position="1"/>
        <end position="33"/>
    </location>
</feature>
<protein>
    <submittedName>
        <fullName evidence="2">Uncharacterized protein</fullName>
    </submittedName>
</protein>
<accession>A0A6C0EKV7</accession>
<sequence length="131" mass="14793">MSAPVSPMMHSMSSKSRSTHSKKSPARSTLKNRVHAEHVPTFHGLHGWMSHVFEHLGWMVLAKKYGYTDKLVSYKSSVDRLADALEKRLEMIQEPDLAKPGCGFEAADRKMDLMSLHKDVMVLKAFIAKNL</sequence>